<reference evidence="1 2" key="1">
    <citation type="journal article" date="2007" name="DNA Res.">
        <title>Complete genomic structure of the bloom-forming toxic cyanobacterium Microcystis aeruginosa NIES-843.</title>
        <authorList>
            <person name="Kaneko T."/>
            <person name="Nakajima N."/>
            <person name="Okamoto S."/>
            <person name="Suzuki I."/>
            <person name="Tanabe Y."/>
            <person name="Tamaoki M."/>
            <person name="Nakamura Y."/>
            <person name="Kasai F."/>
            <person name="Watanabe A."/>
            <person name="Kawashima K."/>
            <person name="Kishida Y."/>
            <person name="Ono A."/>
            <person name="Shimizu Y."/>
            <person name="Takahashi C."/>
            <person name="Minami C."/>
            <person name="Fujishiro T."/>
            <person name="Kohara M."/>
            <person name="Katoh M."/>
            <person name="Nakazaki N."/>
            <person name="Nakayama S."/>
            <person name="Yamada M."/>
            <person name="Tabata S."/>
            <person name="Watanabe M.M."/>
        </authorList>
    </citation>
    <scope>NUCLEOTIDE SEQUENCE [LARGE SCALE GENOMIC DNA]</scope>
    <source>
        <strain evidence="2">NIES-843 / IAM M-247</strain>
    </source>
</reference>
<dbReference type="STRING" id="449447.MAE_02410"/>
<protein>
    <submittedName>
        <fullName evidence="1">Uncharacterized protein</fullName>
    </submittedName>
</protein>
<dbReference type="BioCyc" id="MAER449447:MAE_RS01085-MONOMER"/>
<sequence length="77" mass="8440">MISVARLFVSFCKKLTNLGSEKLIIVPNGVLVGLKENNPRKVVWLESIVLPPPLAGALFQVIVDSFQFSPAFPSFNP</sequence>
<gene>
    <name evidence="1" type="ordered locus">MAE_02410</name>
</gene>
<dbReference type="EMBL" id="AP009552">
    <property type="protein sequence ID" value="BAG00063.1"/>
    <property type="molecule type" value="Genomic_DNA"/>
</dbReference>
<evidence type="ECO:0000313" key="2">
    <source>
        <dbReference type="Proteomes" id="UP000001510"/>
    </source>
</evidence>
<name>B0JM46_MICAN</name>
<dbReference type="KEGG" id="mar:MAE_02410"/>
<evidence type="ECO:0000313" key="1">
    <source>
        <dbReference type="EMBL" id="BAG00063.1"/>
    </source>
</evidence>
<dbReference type="HOGENOM" id="CLU_2634111_0_0_3"/>
<dbReference type="AlphaFoldDB" id="B0JM46"/>
<accession>B0JM46</accession>
<dbReference type="EnsemblBacteria" id="BAG00063">
    <property type="protein sequence ID" value="BAG00063"/>
    <property type="gene ID" value="MAE_02410"/>
</dbReference>
<proteinExistence type="predicted"/>
<keyword evidence="2" id="KW-1185">Reference proteome</keyword>
<dbReference type="Proteomes" id="UP000001510">
    <property type="component" value="Chromosome"/>
</dbReference>
<organism evidence="1 2">
    <name type="scientific">Microcystis aeruginosa (strain NIES-843 / IAM M-2473)</name>
    <dbReference type="NCBI Taxonomy" id="449447"/>
    <lineage>
        <taxon>Bacteria</taxon>
        <taxon>Bacillati</taxon>
        <taxon>Cyanobacteriota</taxon>
        <taxon>Cyanophyceae</taxon>
        <taxon>Oscillatoriophycideae</taxon>
        <taxon>Chroococcales</taxon>
        <taxon>Microcystaceae</taxon>
        <taxon>Microcystis</taxon>
    </lineage>
</organism>
<dbReference type="PaxDb" id="449447-MAE_02410"/>